<dbReference type="Proteomes" id="UP001289135">
    <property type="component" value="Unassembled WGS sequence"/>
</dbReference>
<dbReference type="InterPro" id="IPR014722">
    <property type="entry name" value="Rib_uL2_dom2"/>
</dbReference>
<dbReference type="InterPro" id="IPR008991">
    <property type="entry name" value="Translation_prot_SH3-like_sf"/>
</dbReference>
<evidence type="ECO:0000256" key="6">
    <source>
        <dbReference type="ARBA" id="ARBA00035242"/>
    </source>
</evidence>
<gene>
    <name evidence="11" type="ORF">Lyticum_00354</name>
</gene>
<feature type="domain" description="Large ribosomal subunit protein uL2 RNA-binding" evidence="10">
    <location>
        <begin position="41"/>
        <end position="117"/>
    </location>
</feature>
<dbReference type="SUPFAM" id="SSF50249">
    <property type="entry name" value="Nucleic acid-binding proteins"/>
    <property type="match status" value="1"/>
</dbReference>
<evidence type="ECO:0000256" key="4">
    <source>
        <dbReference type="ARBA" id="ARBA00022980"/>
    </source>
</evidence>
<evidence type="ECO:0000256" key="3">
    <source>
        <dbReference type="ARBA" id="ARBA00022884"/>
    </source>
</evidence>
<dbReference type="GO" id="GO:0015934">
    <property type="term" value="C:large ribosomal subunit"/>
    <property type="evidence" value="ECO:0007669"/>
    <property type="project" value="InterPro"/>
</dbReference>
<dbReference type="SMART" id="SM01383">
    <property type="entry name" value="Ribosomal_L2"/>
    <property type="match status" value="1"/>
</dbReference>
<dbReference type="InterPro" id="IPR002171">
    <property type="entry name" value="Ribosomal_uL2"/>
</dbReference>
<dbReference type="GO" id="GO:0003735">
    <property type="term" value="F:structural constituent of ribosome"/>
    <property type="evidence" value="ECO:0007669"/>
    <property type="project" value="InterPro"/>
</dbReference>
<evidence type="ECO:0000256" key="5">
    <source>
        <dbReference type="ARBA" id="ARBA00023274"/>
    </source>
</evidence>
<keyword evidence="12" id="KW-1185">Reference proteome</keyword>
<sequence>MLKQTNPITSSTRGKVSICRKDLWQGPPLKSLSYGLKKTGGRSRGKITVRSIGGGHKKKYRIIDFKPYELNEEAVVTRIEYDPNRSAYIMLIQYVKSGVLRYEISCQNIKVGDKITHVSGEGQRIAPGCSLLLKHIPTGSTIYNIELRPQKGAQLIRSAGCFATLMAKEGNYCLIKLKSGEVRKINMDCRAYLGTVSNSNHQNIVLAKAGASRLRGIRPKVRGVAMNPIDHPHGGGEGKTSGGRHPCSPWGQKAKGKKTRRNRDFSMVVVKRSRKK</sequence>
<evidence type="ECO:0000259" key="10">
    <source>
        <dbReference type="SMART" id="SM01383"/>
    </source>
</evidence>
<evidence type="ECO:0000256" key="8">
    <source>
        <dbReference type="SAM" id="MobiDB-lite"/>
    </source>
</evidence>
<dbReference type="SMART" id="SM01382">
    <property type="entry name" value="Ribosomal_L2_C"/>
    <property type="match status" value="1"/>
</dbReference>
<evidence type="ECO:0000256" key="7">
    <source>
        <dbReference type="ARBA" id="ARBA00035459"/>
    </source>
</evidence>
<dbReference type="SUPFAM" id="SSF50104">
    <property type="entry name" value="Translation proteins SH3-like domain"/>
    <property type="match status" value="1"/>
</dbReference>
<dbReference type="NCBIfam" id="TIGR01171">
    <property type="entry name" value="rplB_bact"/>
    <property type="match status" value="1"/>
</dbReference>
<dbReference type="Gene3D" id="2.40.50.140">
    <property type="entry name" value="Nucleic acid-binding proteins"/>
    <property type="match status" value="1"/>
</dbReference>
<reference evidence="11" key="1">
    <citation type="submission" date="2023-02" db="EMBL/GenBank/DDBJ databases">
        <title>Host association and intracellularity evolved multiple times independently in the Rickettsiales.</title>
        <authorList>
            <person name="Castelli M."/>
            <person name="Nardi T."/>
            <person name="Gammuto L."/>
            <person name="Bellinzona G."/>
            <person name="Sabaneyeva E."/>
            <person name="Potekhin A."/>
            <person name="Serra V."/>
            <person name="Petroni G."/>
            <person name="Sassera D."/>
        </authorList>
    </citation>
    <scope>NUCLEOTIDE SEQUENCE</scope>
    <source>
        <strain evidence="11">USBL-36I1</strain>
    </source>
</reference>
<keyword evidence="2" id="KW-0699">rRNA-binding</keyword>
<keyword evidence="5" id="KW-0687">Ribonucleoprotein</keyword>
<dbReference type="PROSITE" id="PS00467">
    <property type="entry name" value="RIBOSOMAL_L2"/>
    <property type="match status" value="1"/>
</dbReference>
<dbReference type="EMBL" id="JARGYU010000001">
    <property type="protein sequence ID" value="MDZ5761187.1"/>
    <property type="molecule type" value="Genomic_DNA"/>
</dbReference>
<evidence type="ECO:0000259" key="9">
    <source>
        <dbReference type="SMART" id="SM01382"/>
    </source>
</evidence>
<dbReference type="FunFam" id="2.30.30.30:FF:000001">
    <property type="entry name" value="50S ribosomal protein L2"/>
    <property type="match status" value="1"/>
</dbReference>
<dbReference type="FunFam" id="4.10.950.10:FF:000001">
    <property type="entry name" value="50S ribosomal protein L2"/>
    <property type="match status" value="1"/>
</dbReference>
<dbReference type="InterPro" id="IPR022671">
    <property type="entry name" value="Ribosomal_uL2_CS"/>
</dbReference>
<dbReference type="RefSeq" id="WP_407659021.1">
    <property type="nucleotide sequence ID" value="NZ_JARGYU010000001.1"/>
</dbReference>
<dbReference type="InterPro" id="IPR012340">
    <property type="entry name" value="NA-bd_OB-fold"/>
</dbReference>
<evidence type="ECO:0000256" key="2">
    <source>
        <dbReference type="ARBA" id="ARBA00022730"/>
    </source>
</evidence>
<name>A0AAE4VK07_9RICK</name>
<evidence type="ECO:0000256" key="1">
    <source>
        <dbReference type="ARBA" id="ARBA00005636"/>
    </source>
</evidence>
<keyword evidence="3" id="KW-0694">RNA-binding</keyword>
<evidence type="ECO:0000313" key="12">
    <source>
        <dbReference type="Proteomes" id="UP001289135"/>
    </source>
</evidence>
<proteinExistence type="inferred from homology"/>
<dbReference type="Pfam" id="PF00181">
    <property type="entry name" value="Ribosomal_L2_N"/>
    <property type="match status" value="1"/>
</dbReference>
<organism evidence="11 12">
    <name type="scientific">Lyticum sinuosum</name>
    <dbReference type="NCBI Taxonomy" id="1332059"/>
    <lineage>
        <taxon>Bacteria</taxon>
        <taxon>Pseudomonadati</taxon>
        <taxon>Pseudomonadota</taxon>
        <taxon>Alphaproteobacteria</taxon>
        <taxon>Rickettsiales</taxon>
        <taxon>Lyticum</taxon>
    </lineage>
</organism>
<dbReference type="PIRSF" id="PIRSF002158">
    <property type="entry name" value="Ribosomal_L2"/>
    <property type="match status" value="1"/>
</dbReference>
<evidence type="ECO:0000313" key="11">
    <source>
        <dbReference type="EMBL" id="MDZ5761187.1"/>
    </source>
</evidence>
<comment type="similarity">
    <text evidence="1">Belongs to the universal ribosomal protein uL2 family.</text>
</comment>
<dbReference type="PANTHER" id="PTHR13691">
    <property type="entry name" value="RIBOSOMAL PROTEIN L2"/>
    <property type="match status" value="1"/>
</dbReference>
<dbReference type="InterPro" id="IPR014726">
    <property type="entry name" value="Ribosomal_uL2_dom3"/>
</dbReference>
<protein>
    <recommendedName>
        <fullName evidence="6">Large ribosomal subunit protein uL2</fullName>
    </recommendedName>
    <alternativeName>
        <fullName evidence="7">50S ribosomal protein L2</fullName>
    </alternativeName>
</protein>
<dbReference type="AlphaFoldDB" id="A0AAE4VK07"/>
<dbReference type="InterPro" id="IPR022669">
    <property type="entry name" value="Ribosomal_uL2_C"/>
</dbReference>
<dbReference type="GO" id="GO:0019843">
    <property type="term" value="F:rRNA binding"/>
    <property type="evidence" value="ECO:0007669"/>
    <property type="project" value="UniProtKB-KW"/>
</dbReference>
<dbReference type="GO" id="GO:0002181">
    <property type="term" value="P:cytoplasmic translation"/>
    <property type="evidence" value="ECO:0007669"/>
    <property type="project" value="TreeGrafter"/>
</dbReference>
<feature type="domain" description="Large ribosomal subunit protein uL2 C-terminal" evidence="9">
    <location>
        <begin position="125"/>
        <end position="253"/>
    </location>
</feature>
<dbReference type="InterPro" id="IPR005880">
    <property type="entry name" value="Ribosomal_uL2_bac/org-type"/>
</dbReference>
<feature type="region of interest" description="Disordered" evidence="8">
    <location>
        <begin position="224"/>
        <end position="276"/>
    </location>
</feature>
<keyword evidence="4 11" id="KW-0689">Ribosomal protein</keyword>
<dbReference type="InterPro" id="IPR022666">
    <property type="entry name" value="Ribosomal_uL2_RNA-bd_dom"/>
</dbReference>
<dbReference type="PANTHER" id="PTHR13691:SF5">
    <property type="entry name" value="LARGE RIBOSOMAL SUBUNIT PROTEIN UL2M"/>
    <property type="match status" value="1"/>
</dbReference>
<comment type="caution">
    <text evidence="11">The sequence shown here is derived from an EMBL/GenBank/DDBJ whole genome shotgun (WGS) entry which is preliminary data.</text>
</comment>
<dbReference type="Gene3D" id="4.10.950.10">
    <property type="entry name" value="Ribosomal protein L2, domain 3"/>
    <property type="match status" value="1"/>
</dbReference>
<dbReference type="Pfam" id="PF03947">
    <property type="entry name" value="Ribosomal_L2_C"/>
    <property type="match status" value="1"/>
</dbReference>
<dbReference type="Gene3D" id="2.30.30.30">
    <property type="match status" value="1"/>
</dbReference>
<accession>A0AAE4VK07</accession>
<dbReference type="GO" id="GO:0016740">
    <property type="term" value="F:transferase activity"/>
    <property type="evidence" value="ECO:0007669"/>
    <property type="project" value="InterPro"/>
</dbReference>